<dbReference type="Proteomes" id="UP000199202">
    <property type="component" value="Unassembled WGS sequence"/>
</dbReference>
<evidence type="ECO:0000313" key="3">
    <source>
        <dbReference type="Proteomes" id="UP000199202"/>
    </source>
</evidence>
<gene>
    <name evidence="2" type="ORF">SAMN05421869_13067</name>
</gene>
<proteinExistence type="predicted"/>
<dbReference type="InterPro" id="IPR036388">
    <property type="entry name" value="WH-like_DNA-bd_sf"/>
</dbReference>
<keyword evidence="3" id="KW-1185">Reference proteome</keyword>
<dbReference type="InterPro" id="IPR005149">
    <property type="entry name" value="Tscrpt_reg_PadR_N"/>
</dbReference>
<evidence type="ECO:0000313" key="2">
    <source>
        <dbReference type="EMBL" id="SDL75761.1"/>
    </source>
</evidence>
<evidence type="ECO:0000259" key="1">
    <source>
        <dbReference type="Pfam" id="PF03551"/>
    </source>
</evidence>
<protein>
    <submittedName>
        <fullName evidence="2">PadR family transcriptional regulator, regulatory protein AphA</fullName>
    </submittedName>
</protein>
<organism evidence="2 3">
    <name type="scientific">Nonomuraea jiangxiensis</name>
    <dbReference type="NCBI Taxonomy" id="633440"/>
    <lineage>
        <taxon>Bacteria</taxon>
        <taxon>Bacillati</taxon>
        <taxon>Actinomycetota</taxon>
        <taxon>Actinomycetes</taxon>
        <taxon>Streptosporangiales</taxon>
        <taxon>Streptosporangiaceae</taxon>
        <taxon>Nonomuraea</taxon>
    </lineage>
</organism>
<accession>A0A1G9MP16</accession>
<dbReference type="EMBL" id="FNDJ01000030">
    <property type="protein sequence ID" value="SDL75761.1"/>
    <property type="molecule type" value="Genomic_DNA"/>
</dbReference>
<feature type="domain" description="Transcription regulator PadR N-terminal" evidence="1">
    <location>
        <begin position="27"/>
        <end position="102"/>
    </location>
</feature>
<dbReference type="PANTHER" id="PTHR43252">
    <property type="entry name" value="TRANSCRIPTIONAL REGULATOR YQJI"/>
    <property type="match status" value="1"/>
</dbReference>
<dbReference type="Gene3D" id="1.10.10.10">
    <property type="entry name" value="Winged helix-like DNA-binding domain superfamily/Winged helix DNA-binding domain"/>
    <property type="match status" value="1"/>
</dbReference>
<reference evidence="2 3" key="1">
    <citation type="submission" date="2016-10" db="EMBL/GenBank/DDBJ databases">
        <authorList>
            <person name="de Groot N.N."/>
        </authorList>
    </citation>
    <scope>NUCLEOTIDE SEQUENCE [LARGE SCALE GENOMIC DNA]</scope>
    <source>
        <strain evidence="2 3">CGMCC 4.6533</strain>
    </source>
</reference>
<dbReference type="SUPFAM" id="SSF46785">
    <property type="entry name" value="Winged helix' DNA-binding domain"/>
    <property type="match status" value="1"/>
</dbReference>
<dbReference type="Pfam" id="PF03551">
    <property type="entry name" value="PadR"/>
    <property type="match status" value="1"/>
</dbReference>
<name>A0A1G9MP16_9ACTN</name>
<dbReference type="InterPro" id="IPR036390">
    <property type="entry name" value="WH_DNA-bd_sf"/>
</dbReference>
<dbReference type="AlphaFoldDB" id="A0A1G9MP16"/>
<dbReference type="STRING" id="633440.SAMN05421869_13067"/>
<dbReference type="PANTHER" id="PTHR43252:SF4">
    <property type="entry name" value="TRANSCRIPTIONAL REGULATORY PROTEIN"/>
    <property type="match status" value="1"/>
</dbReference>
<sequence length="186" mass="20768">MSLRTGSTGPTLDHVDSRALSLTEWVVLALVAETPTHGFAVSRLTGDTGPVGAIWQIRRPHVYRALDRLAHLSLVEQSGRQPGRGGPQRTVFAVTASGRAAVDDWLMRPVEHIRDIRTEFLIKLAVLERARTDPRPLLDAQAERIEPIVAALRKQRDEARGFEHAVISWRYETAEAALRLTQTARR</sequence>